<dbReference type="EMBL" id="BLAD01000036">
    <property type="protein sequence ID" value="GER98536.1"/>
    <property type="molecule type" value="Genomic_DNA"/>
</dbReference>
<dbReference type="PROSITE" id="PS51084">
    <property type="entry name" value="HIT_2"/>
    <property type="match status" value="1"/>
</dbReference>
<dbReference type="GO" id="GO:0009117">
    <property type="term" value="P:nucleotide metabolic process"/>
    <property type="evidence" value="ECO:0007669"/>
    <property type="project" value="TreeGrafter"/>
</dbReference>
<dbReference type="Proteomes" id="UP000334990">
    <property type="component" value="Unassembled WGS sequence"/>
</dbReference>
<evidence type="ECO:0000256" key="1">
    <source>
        <dbReference type="PIRSR" id="PIRSR601310-1"/>
    </source>
</evidence>
<evidence type="ECO:0000313" key="6">
    <source>
        <dbReference type="Proteomes" id="UP000334990"/>
    </source>
</evidence>
<feature type="short sequence motif" description="Histidine triad motif" evidence="2 3">
    <location>
        <begin position="89"/>
        <end position="93"/>
    </location>
</feature>
<dbReference type="InterPro" id="IPR036265">
    <property type="entry name" value="HIT-like_sf"/>
</dbReference>
<dbReference type="GO" id="GO:0016787">
    <property type="term" value="F:hydrolase activity"/>
    <property type="evidence" value="ECO:0007669"/>
    <property type="project" value="UniProtKB-KW"/>
</dbReference>
<dbReference type="PANTHER" id="PTHR46648:SF1">
    <property type="entry name" value="ADENOSINE 5'-MONOPHOSPHORAMIDASE HNT1"/>
    <property type="match status" value="1"/>
</dbReference>
<dbReference type="InterPro" id="IPR001310">
    <property type="entry name" value="Histidine_triad_HIT"/>
</dbReference>
<evidence type="ECO:0000256" key="2">
    <source>
        <dbReference type="PIRSR" id="PIRSR601310-3"/>
    </source>
</evidence>
<evidence type="ECO:0000256" key="3">
    <source>
        <dbReference type="PROSITE-ProRule" id="PRU00464"/>
    </source>
</evidence>
<dbReference type="SUPFAM" id="SSF54197">
    <property type="entry name" value="HIT-like"/>
    <property type="match status" value="1"/>
</dbReference>
<keyword evidence="6" id="KW-1185">Reference proteome</keyword>
<accession>A0A5M3VP13</accession>
<sequence length="111" mass="11955">MTCVFCDIIARRAPATIVRAWPETIAITPIGPVTPGHVLLIPHAHVADVAEDPEVSARTMLRAAELAADHPAANIITSRGTAATQSVFHLHLHVVPRTEGDRLPLPWNPQP</sequence>
<proteinExistence type="predicted"/>
<name>A0A5M3VP13_9ACTN</name>
<dbReference type="PANTHER" id="PTHR46648">
    <property type="entry name" value="HIT FAMILY PROTEIN 1"/>
    <property type="match status" value="1"/>
</dbReference>
<gene>
    <name evidence="5" type="ORF">Acor_05980</name>
</gene>
<keyword evidence="5" id="KW-0378">Hydrolase</keyword>
<dbReference type="AlphaFoldDB" id="A0A5M3VP13"/>
<organism evidence="5 6">
    <name type="scientific">Acrocarpospora corrugata</name>
    <dbReference type="NCBI Taxonomy" id="35763"/>
    <lineage>
        <taxon>Bacteria</taxon>
        <taxon>Bacillati</taxon>
        <taxon>Actinomycetota</taxon>
        <taxon>Actinomycetes</taxon>
        <taxon>Streptosporangiales</taxon>
        <taxon>Streptosporangiaceae</taxon>
        <taxon>Acrocarpospora</taxon>
    </lineage>
</organism>
<feature type="domain" description="HIT" evidence="4">
    <location>
        <begin position="4"/>
        <end position="104"/>
    </location>
</feature>
<protein>
    <submittedName>
        <fullName evidence="5">Hydrolase</fullName>
    </submittedName>
</protein>
<evidence type="ECO:0000259" key="4">
    <source>
        <dbReference type="PROSITE" id="PS51084"/>
    </source>
</evidence>
<dbReference type="OrthoDB" id="9784774at2"/>
<dbReference type="InterPro" id="IPR011146">
    <property type="entry name" value="HIT-like"/>
</dbReference>
<evidence type="ECO:0000313" key="5">
    <source>
        <dbReference type="EMBL" id="GER98536.1"/>
    </source>
</evidence>
<reference evidence="5 6" key="1">
    <citation type="submission" date="2019-10" db="EMBL/GenBank/DDBJ databases">
        <title>Whole genome shotgun sequence of Acrocarpospora corrugata NBRC 13972.</title>
        <authorList>
            <person name="Ichikawa N."/>
            <person name="Kimura A."/>
            <person name="Kitahashi Y."/>
            <person name="Komaki H."/>
            <person name="Oguchi A."/>
        </authorList>
    </citation>
    <scope>NUCLEOTIDE SEQUENCE [LARGE SCALE GENOMIC DNA]</scope>
    <source>
        <strain evidence="5 6">NBRC 13972</strain>
    </source>
</reference>
<dbReference type="RefSeq" id="WP_155334954.1">
    <property type="nucleotide sequence ID" value="NZ_BAAABN010000094.1"/>
</dbReference>
<comment type="caution">
    <text evidence="5">The sequence shown here is derived from an EMBL/GenBank/DDBJ whole genome shotgun (WGS) entry which is preliminary data.</text>
</comment>
<dbReference type="PRINTS" id="PR00332">
    <property type="entry name" value="HISTRIAD"/>
</dbReference>
<feature type="active site" description="Tele-AMP-histidine intermediate" evidence="1">
    <location>
        <position position="91"/>
    </location>
</feature>
<dbReference type="Pfam" id="PF01230">
    <property type="entry name" value="HIT"/>
    <property type="match status" value="1"/>
</dbReference>
<dbReference type="Gene3D" id="3.30.428.10">
    <property type="entry name" value="HIT-like"/>
    <property type="match status" value="1"/>
</dbReference>